<evidence type="ECO:0000313" key="2">
    <source>
        <dbReference type="EMBL" id="HIZ34971.1"/>
    </source>
</evidence>
<proteinExistence type="inferred from homology"/>
<dbReference type="Proteomes" id="UP000824037">
    <property type="component" value="Unassembled WGS sequence"/>
</dbReference>
<organism evidence="2 3">
    <name type="scientific">Candidatus Ruania gallistercoris</name>
    <dbReference type="NCBI Taxonomy" id="2838746"/>
    <lineage>
        <taxon>Bacteria</taxon>
        <taxon>Bacillati</taxon>
        <taxon>Actinomycetota</taxon>
        <taxon>Actinomycetes</taxon>
        <taxon>Micrococcales</taxon>
        <taxon>Ruaniaceae</taxon>
        <taxon>Ruania</taxon>
    </lineage>
</organism>
<gene>
    <name evidence="2" type="ORF">H9815_04270</name>
</gene>
<name>A0A9D2J372_9MICO</name>
<dbReference type="PRINTS" id="PR00081">
    <property type="entry name" value="GDHRDH"/>
</dbReference>
<dbReference type="EMBL" id="DXBY01000069">
    <property type="protein sequence ID" value="HIZ34971.1"/>
    <property type="molecule type" value="Genomic_DNA"/>
</dbReference>
<evidence type="ECO:0000313" key="3">
    <source>
        <dbReference type="Proteomes" id="UP000824037"/>
    </source>
</evidence>
<sequence>AVVHNAGITRDKLLANMTEDKWDAVVAVNLAAQLQLNETLLARAEAAPDGLRLVSLSSTSGIAGNRGQTNYSFTKGGVIGMTRALAPRIAAGGGTANAVAPGFIETEMTARMPVLTRQVARRLNSLQQGGQPVDVAEAIAFLLSPQAGGINGETLRVCGQNMVGA</sequence>
<dbReference type="Pfam" id="PF13561">
    <property type="entry name" value="adh_short_C2"/>
    <property type="match status" value="1"/>
</dbReference>
<dbReference type="PANTHER" id="PTHR42879">
    <property type="entry name" value="3-OXOACYL-(ACYL-CARRIER-PROTEIN) REDUCTASE"/>
    <property type="match status" value="1"/>
</dbReference>
<dbReference type="InterPro" id="IPR002347">
    <property type="entry name" value="SDR_fam"/>
</dbReference>
<dbReference type="PANTHER" id="PTHR42879:SF2">
    <property type="entry name" value="3-OXOACYL-[ACYL-CARRIER-PROTEIN] REDUCTASE FABG"/>
    <property type="match status" value="1"/>
</dbReference>
<comment type="caution">
    <text evidence="2">The sequence shown here is derived from an EMBL/GenBank/DDBJ whole genome shotgun (WGS) entry which is preliminary data.</text>
</comment>
<reference evidence="2" key="2">
    <citation type="submission" date="2021-04" db="EMBL/GenBank/DDBJ databases">
        <authorList>
            <person name="Gilroy R."/>
        </authorList>
    </citation>
    <scope>NUCLEOTIDE SEQUENCE</scope>
    <source>
        <strain evidence="2">ChiGjej4B4-7305</strain>
    </source>
</reference>
<feature type="non-terminal residue" evidence="2">
    <location>
        <position position="1"/>
    </location>
</feature>
<comment type="similarity">
    <text evidence="1">Belongs to the short-chain dehydrogenases/reductases (SDR) family.</text>
</comment>
<dbReference type="AlphaFoldDB" id="A0A9D2J372"/>
<dbReference type="SUPFAM" id="SSF51735">
    <property type="entry name" value="NAD(P)-binding Rossmann-fold domains"/>
    <property type="match status" value="1"/>
</dbReference>
<dbReference type="Gene3D" id="3.40.50.720">
    <property type="entry name" value="NAD(P)-binding Rossmann-like Domain"/>
    <property type="match status" value="1"/>
</dbReference>
<accession>A0A9D2J372</accession>
<protein>
    <submittedName>
        <fullName evidence="2">SDR family oxidoreductase</fullName>
    </submittedName>
</protein>
<evidence type="ECO:0000256" key="1">
    <source>
        <dbReference type="ARBA" id="ARBA00006484"/>
    </source>
</evidence>
<reference evidence="2" key="1">
    <citation type="journal article" date="2021" name="PeerJ">
        <title>Extensive microbial diversity within the chicken gut microbiome revealed by metagenomics and culture.</title>
        <authorList>
            <person name="Gilroy R."/>
            <person name="Ravi A."/>
            <person name="Getino M."/>
            <person name="Pursley I."/>
            <person name="Horton D.L."/>
            <person name="Alikhan N.F."/>
            <person name="Baker D."/>
            <person name="Gharbi K."/>
            <person name="Hall N."/>
            <person name="Watson M."/>
            <person name="Adriaenssens E.M."/>
            <person name="Foster-Nyarko E."/>
            <person name="Jarju S."/>
            <person name="Secka A."/>
            <person name="Antonio M."/>
            <person name="Oren A."/>
            <person name="Chaudhuri R.R."/>
            <person name="La Ragione R."/>
            <person name="Hildebrand F."/>
            <person name="Pallen M.J."/>
        </authorList>
    </citation>
    <scope>NUCLEOTIDE SEQUENCE</scope>
    <source>
        <strain evidence="2">ChiGjej4B4-7305</strain>
    </source>
</reference>
<dbReference type="InterPro" id="IPR036291">
    <property type="entry name" value="NAD(P)-bd_dom_sf"/>
</dbReference>
<dbReference type="InterPro" id="IPR050259">
    <property type="entry name" value="SDR"/>
</dbReference>